<sequence>MLIEVLVGLSLGLVTILLARKNKREGWLYSAVVILLPLIYVAFALFDGDFNAAVNELLFGAPFIIGGLACLIFRVRMSFKIIGILWFAHGLFDVVHDQLFLNPGVPEWYPLFCAAVDIVIGAYLIGLQRPRESNNNCNLSKNRPIP</sequence>
<keyword evidence="1" id="KW-1133">Transmembrane helix</keyword>
<proteinExistence type="predicted"/>
<keyword evidence="1" id="KW-0812">Transmembrane</keyword>
<gene>
    <name evidence="2" type="ORF">EAV92_01190</name>
</gene>
<reference evidence="2 3" key="1">
    <citation type="submission" date="2018-10" db="EMBL/GenBank/DDBJ databases">
        <title>Genome Sequence of Cohnella sp.</title>
        <authorList>
            <person name="Srinivasan S."/>
            <person name="Kim M.K."/>
        </authorList>
    </citation>
    <scope>NUCLEOTIDE SEQUENCE [LARGE SCALE GENOMIC DNA]</scope>
    <source>
        <strain evidence="2 3">18JY8-7</strain>
    </source>
</reference>
<feature type="transmembrane region" description="Helical" evidence="1">
    <location>
        <begin position="27"/>
        <end position="46"/>
    </location>
</feature>
<dbReference type="AlphaFoldDB" id="A0A3G3JSX8"/>
<dbReference type="RefSeq" id="WP_123039387.1">
    <property type="nucleotide sequence ID" value="NZ_CP033433.1"/>
</dbReference>
<accession>A0A3G3JSX8</accession>
<feature type="transmembrane region" description="Helical" evidence="1">
    <location>
        <begin position="108"/>
        <end position="126"/>
    </location>
</feature>
<dbReference type="KEGG" id="coh:EAV92_01190"/>
<name>A0A3G3JSX8_9BACL</name>
<evidence type="ECO:0000313" key="3">
    <source>
        <dbReference type="Proteomes" id="UP000269097"/>
    </source>
</evidence>
<keyword evidence="1" id="KW-0472">Membrane</keyword>
<dbReference type="Proteomes" id="UP000269097">
    <property type="component" value="Chromosome"/>
</dbReference>
<feature type="transmembrane region" description="Helical" evidence="1">
    <location>
        <begin position="79"/>
        <end position="96"/>
    </location>
</feature>
<organism evidence="2 3">
    <name type="scientific">Cohnella candidum</name>
    <dbReference type="NCBI Taxonomy" id="2674991"/>
    <lineage>
        <taxon>Bacteria</taxon>
        <taxon>Bacillati</taxon>
        <taxon>Bacillota</taxon>
        <taxon>Bacilli</taxon>
        <taxon>Bacillales</taxon>
        <taxon>Paenibacillaceae</taxon>
        <taxon>Cohnella</taxon>
    </lineage>
</organism>
<feature type="transmembrane region" description="Helical" evidence="1">
    <location>
        <begin position="52"/>
        <end position="72"/>
    </location>
</feature>
<evidence type="ECO:0000256" key="1">
    <source>
        <dbReference type="SAM" id="Phobius"/>
    </source>
</evidence>
<evidence type="ECO:0000313" key="2">
    <source>
        <dbReference type="EMBL" id="AYQ71323.1"/>
    </source>
</evidence>
<keyword evidence="3" id="KW-1185">Reference proteome</keyword>
<dbReference type="EMBL" id="CP033433">
    <property type="protein sequence ID" value="AYQ71323.1"/>
    <property type="molecule type" value="Genomic_DNA"/>
</dbReference>
<protein>
    <submittedName>
        <fullName evidence="2">Uncharacterized protein</fullName>
    </submittedName>
</protein>